<comment type="caution">
    <text evidence="2">The sequence shown here is derived from an EMBL/GenBank/DDBJ whole genome shotgun (WGS) entry which is preliminary data.</text>
</comment>
<keyword evidence="1" id="KW-1133">Transmembrane helix</keyword>
<evidence type="ECO:0008006" key="4">
    <source>
        <dbReference type="Google" id="ProtNLM"/>
    </source>
</evidence>
<reference evidence="3" key="1">
    <citation type="submission" date="2017-09" db="EMBL/GenBank/DDBJ databases">
        <title>Depth-based differentiation of microbial function through sediment-hosted aquifers and enrichment of novel symbionts in the deep terrestrial subsurface.</title>
        <authorList>
            <person name="Probst A.J."/>
            <person name="Ladd B."/>
            <person name="Jarett J.K."/>
            <person name="Geller-Mcgrath D.E."/>
            <person name="Sieber C.M.K."/>
            <person name="Emerson J.B."/>
            <person name="Anantharaman K."/>
            <person name="Thomas B.C."/>
            <person name="Malmstrom R."/>
            <person name="Stieglmeier M."/>
            <person name="Klingl A."/>
            <person name="Woyke T."/>
            <person name="Ryan C.M."/>
            <person name="Banfield J.F."/>
        </authorList>
    </citation>
    <scope>NUCLEOTIDE SEQUENCE [LARGE SCALE GENOMIC DNA]</scope>
</reference>
<organism evidence="2 3">
    <name type="scientific">Candidatus Kerfeldbacteria bacterium CG08_land_8_20_14_0_20_43_14</name>
    <dbReference type="NCBI Taxonomy" id="2014246"/>
    <lineage>
        <taxon>Bacteria</taxon>
        <taxon>Candidatus Kerfeldiibacteriota</taxon>
    </lineage>
</organism>
<evidence type="ECO:0000256" key="1">
    <source>
        <dbReference type="SAM" id="Phobius"/>
    </source>
</evidence>
<dbReference type="AlphaFoldDB" id="A0A2H0YR15"/>
<feature type="transmembrane region" description="Helical" evidence="1">
    <location>
        <begin position="20"/>
        <end position="44"/>
    </location>
</feature>
<gene>
    <name evidence="2" type="ORF">COT26_00490</name>
</gene>
<proteinExistence type="predicted"/>
<keyword evidence="1" id="KW-0472">Membrane</keyword>
<evidence type="ECO:0000313" key="3">
    <source>
        <dbReference type="Proteomes" id="UP000236845"/>
    </source>
</evidence>
<accession>A0A2H0YR15</accession>
<keyword evidence="1" id="KW-0812">Transmembrane</keyword>
<protein>
    <recommendedName>
        <fullName evidence="4">PilN domain-containing protein</fullName>
    </recommendedName>
</protein>
<name>A0A2H0YR15_9BACT</name>
<dbReference type="EMBL" id="PEXW01000013">
    <property type="protein sequence ID" value="PIS40941.1"/>
    <property type="molecule type" value="Genomic_DNA"/>
</dbReference>
<evidence type="ECO:0000313" key="2">
    <source>
        <dbReference type="EMBL" id="PIS40941.1"/>
    </source>
</evidence>
<sequence>MMLVNLTSPAMKNELKLKMIFVLIRAFIITLISLLIIMGLSIFIGTKLLNKKANDLVLEAERTKLLTQSQGQTSITDRIKGVNLQIMALQALQKRFVAWSPIISGFAALTPKNIKINSIAIDQKNATLAFSGKATTRDAYINYEKILQQSDLVTNVIFPLQTKKTDLSFSISVNIKNLPKP</sequence>
<dbReference type="Proteomes" id="UP000236845">
    <property type="component" value="Unassembled WGS sequence"/>
</dbReference>